<dbReference type="SUPFAM" id="SSF53474">
    <property type="entry name" value="alpha/beta-Hydrolases"/>
    <property type="match status" value="1"/>
</dbReference>
<dbReference type="PANTHER" id="PTHR43248">
    <property type="entry name" value="2-SUCCINYL-6-HYDROXY-2,4-CYCLOHEXADIENE-1-CARBOXYLATE SYNTHASE"/>
    <property type="match status" value="1"/>
</dbReference>
<organism evidence="6 7">
    <name type="scientific">Actinoplanes subglobosus</name>
    <dbReference type="NCBI Taxonomy" id="1547892"/>
    <lineage>
        <taxon>Bacteria</taxon>
        <taxon>Bacillati</taxon>
        <taxon>Actinomycetota</taxon>
        <taxon>Actinomycetes</taxon>
        <taxon>Micromonosporales</taxon>
        <taxon>Micromonosporaceae</taxon>
        <taxon>Actinoplanes</taxon>
    </lineage>
</organism>
<dbReference type="InterPro" id="IPR013595">
    <property type="entry name" value="Pept_S33_TAP-like_C"/>
</dbReference>
<gene>
    <name evidence="6" type="ORF">ACFO0C_38555</name>
</gene>
<feature type="domain" description="AB hydrolase-1" evidence="4">
    <location>
        <begin position="91"/>
        <end position="275"/>
    </location>
</feature>
<name>A0ABV8J3L2_9ACTN</name>
<evidence type="ECO:0000313" key="7">
    <source>
        <dbReference type="Proteomes" id="UP001595867"/>
    </source>
</evidence>
<evidence type="ECO:0000256" key="2">
    <source>
        <dbReference type="ARBA" id="ARBA00022801"/>
    </source>
</evidence>
<evidence type="ECO:0000259" key="5">
    <source>
        <dbReference type="Pfam" id="PF08386"/>
    </source>
</evidence>
<feature type="domain" description="Peptidase S33 tripeptidyl aminopeptidase-like C-terminal" evidence="5">
    <location>
        <begin position="392"/>
        <end position="484"/>
    </location>
</feature>
<dbReference type="RefSeq" id="WP_378071740.1">
    <property type="nucleotide sequence ID" value="NZ_JBHSBL010000026.1"/>
</dbReference>
<comment type="similarity">
    <text evidence="1">Belongs to the peptidase S33 family.</text>
</comment>
<dbReference type="GO" id="GO:0016787">
    <property type="term" value="F:hydrolase activity"/>
    <property type="evidence" value="ECO:0007669"/>
    <property type="project" value="UniProtKB-KW"/>
</dbReference>
<dbReference type="PANTHER" id="PTHR43248:SF30">
    <property type="entry name" value="AB HYDROLASE-1 DOMAIN-CONTAINING PROTEIN"/>
    <property type="match status" value="1"/>
</dbReference>
<sequence length="513" mass="55838">MLRTSARLAVPLLMLSLLGPALPGVAQAAQPASKAVDSIAWGPCAPEDEAPEGIVCGELRVPIDWRKPHGPSITLALAKRPATDPARRIGPLLINPGGPGGSGVNFAYGAADAFSPAITDRFDIIGFDPRGQARSHVINCDSDAVLAQSALLFPRSEAEFTALGEANTALVRTCRELSGPLVRYVDTASVARDMDAIRAAIGERKISYYGVSYGTMIGQQYAELFPDRIRAMTLDSNMDHSQNIRDYQKWETLAMEGSFLQFTAWCERTEACALHGQDVVAYFDDLYTRAEAGELVVDGITIDATFLSYIVFSYMYDPAGWFYLAEDLIYFSTGGGTGEARHRGEPVPNGYLPVMCSDFNFDLSSYRELRKLEKEQNRLAPHTKLSPIAWTDLTACQEWPYPVTNPPHRLKASPKLPPILLSNSKYDVATPYQWGTSLARQLPSATFLTYDGVGHGTYWLSGCAQAAIDTYLVDRRLPAKGSHCPAVFPESPFTVQSGPVSPLTPGLRTVSAG</sequence>
<dbReference type="Proteomes" id="UP001595867">
    <property type="component" value="Unassembled WGS sequence"/>
</dbReference>
<dbReference type="InterPro" id="IPR029058">
    <property type="entry name" value="AB_hydrolase_fold"/>
</dbReference>
<accession>A0ABV8J3L2</accession>
<keyword evidence="3" id="KW-0732">Signal</keyword>
<dbReference type="Pfam" id="PF00561">
    <property type="entry name" value="Abhydrolase_1"/>
    <property type="match status" value="1"/>
</dbReference>
<keyword evidence="7" id="KW-1185">Reference proteome</keyword>
<evidence type="ECO:0000313" key="6">
    <source>
        <dbReference type="EMBL" id="MFC4070864.1"/>
    </source>
</evidence>
<evidence type="ECO:0000259" key="4">
    <source>
        <dbReference type="Pfam" id="PF00561"/>
    </source>
</evidence>
<feature type="signal peptide" evidence="3">
    <location>
        <begin position="1"/>
        <end position="28"/>
    </location>
</feature>
<reference evidence="7" key="1">
    <citation type="journal article" date="2019" name="Int. J. Syst. Evol. Microbiol.">
        <title>The Global Catalogue of Microorganisms (GCM) 10K type strain sequencing project: providing services to taxonomists for standard genome sequencing and annotation.</title>
        <authorList>
            <consortium name="The Broad Institute Genomics Platform"/>
            <consortium name="The Broad Institute Genome Sequencing Center for Infectious Disease"/>
            <person name="Wu L."/>
            <person name="Ma J."/>
        </authorList>
    </citation>
    <scope>NUCLEOTIDE SEQUENCE [LARGE SCALE GENOMIC DNA]</scope>
    <source>
        <strain evidence="7">TBRC 5832</strain>
    </source>
</reference>
<keyword evidence="2 6" id="KW-0378">Hydrolase</keyword>
<dbReference type="InterPro" id="IPR000073">
    <property type="entry name" value="AB_hydrolase_1"/>
</dbReference>
<evidence type="ECO:0000256" key="3">
    <source>
        <dbReference type="SAM" id="SignalP"/>
    </source>
</evidence>
<proteinExistence type="inferred from homology"/>
<dbReference type="EMBL" id="JBHSBL010000026">
    <property type="protein sequence ID" value="MFC4070864.1"/>
    <property type="molecule type" value="Genomic_DNA"/>
</dbReference>
<dbReference type="InterPro" id="IPR051601">
    <property type="entry name" value="Serine_prot/Carboxylest_S33"/>
</dbReference>
<feature type="chain" id="PRO_5045691695" evidence="3">
    <location>
        <begin position="29"/>
        <end position="513"/>
    </location>
</feature>
<protein>
    <submittedName>
        <fullName evidence="6">Alpha/beta hydrolase</fullName>
    </submittedName>
</protein>
<dbReference type="Pfam" id="PF08386">
    <property type="entry name" value="Abhydrolase_4"/>
    <property type="match status" value="1"/>
</dbReference>
<evidence type="ECO:0000256" key="1">
    <source>
        <dbReference type="ARBA" id="ARBA00010088"/>
    </source>
</evidence>
<comment type="caution">
    <text evidence="6">The sequence shown here is derived from an EMBL/GenBank/DDBJ whole genome shotgun (WGS) entry which is preliminary data.</text>
</comment>
<dbReference type="Gene3D" id="3.40.50.1820">
    <property type="entry name" value="alpha/beta hydrolase"/>
    <property type="match status" value="1"/>
</dbReference>